<dbReference type="AlphaFoldDB" id="A0A963YUT2"/>
<keyword evidence="3" id="KW-1185">Reference proteome</keyword>
<proteinExistence type="predicted"/>
<feature type="chain" id="PRO_5037787734" description="Transglycosylase SLT domain-containing protein" evidence="1">
    <location>
        <begin position="24"/>
        <end position="185"/>
    </location>
</feature>
<organism evidence="2 3">
    <name type="scientific">Acidisoma silvae</name>
    <dbReference type="NCBI Taxonomy" id="2802396"/>
    <lineage>
        <taxon>Bacteria</taxon>
        <taxon>Pseudomonadati</taxon>
        <taxon>Pseudomonadota</taxon>
        <taxon>Alphaproteobacteria</taxon>
        <taxon>Acetobacterales</taxon>
        <taxon>Acidocellaceae</taxon>
        <taxon>Acidisoma</taxon>
    </lineage>
</organism>
<dbReference type="RefSeq" id="WP_227323097.1">
    <property type="nucleotide sequence ID" value="NZ_JAESVB010000013.1"/>
</dbReference>
<accession>A0A963YUT2</accession>
<dbReference type="SUPFAM" id="SSF53955">
    <property type="entry name" value="Lysozyme-like"/>
    <property type="match status" value="1"/>
</dbReference>
<reference evidence="2" key="2">
    <citation type="submission" date="2021-01" db="EMBL/GenBank/DDBJ databases">
        <authorList>
            <person name="Mieszkin S."/>
            <person name="Pouder E."/>
            <person name="Alain K."/>
        </authorList>
    </citation>
    <scope>NUCLEOTIDE SEQUENCE</scope>
    <source>
        <strain evidence="2">HW T2.11</strain>
    </source>
</reference>
<comment type="caution">
    <text evidence="2">The sequence shown here is derived from an EMBL/GenBank/DDBJ whole genome shotgun (WGS) entry which is preliminary data.</text>
</comment>
<evidence type="ECO:0008006" key="4">
    <source>
        <dbReference type="Google" id="ProtNLM"/>
    </source>
</evidence>
<dbReference type="InterPro" id="IPR023346">
    <property type="entry name" value="Lysozyme-like_dom_sf"/>
</dbReference>
<dbReference type="EMBL" id="JAESVB010000013">
    <property type="protein sequence ID" value="MCB8877450.1"/>
    <property type="molecule type" value="Genomic_DNA"/>
</dbReference>
<protein>
    <recommendedName>
        <fullName evidence="4">Transglycosylase SLT domain-containing protein</fullName>
    </recommendedName>
</protein>
<reference evidence="2" key="1">
    <citation type="journal article" date="2021" name="Microorganisms">
        <title>Acidisoma silvae sp. nov. and Acidisomacellulosilytica sp. nov., Two Acidophilic Bacteria Isolated from Decaying Wood, Hydrolyzing Cellulose and Producing Poly-3-hydroxybutyrate.</title>
        <authorList>
            <person name="Mieszkin S."/>
            <person name="Pouder E."/>
            <person name="Uroz S."/>
            <person name="Simon-Colin C."/>
            <person name="Alain K."/>
        </authorList>
    </citation>
    <scope>NUCLEOTIDE SEQUENCE</scope>
    <source>
        <strain evidence="2">HW T2.11</strain>
    </source>
</reference>
<sequence>MRRRAYAIALAALFVGAVDKAEAAQSAIVSPATIQSCILAAANLHSEPPALLLILLNVEGGTLGAVSQNTNGTVDIGPMQVNQIWVPMVAAHWHASKDATYDALRDNFCANVEAGSWILRQGLDEAHGDLWGGVAFYHSHNPVYQQRYMLSVLKQALRLEALPQKKTSNRLSALTAPAGTPKQRG</sequence>
<dbReference type="Proteomes" id="UP000708298">
    <property type="component" value="Unassembled WGS sequence"/>
</dbReference>
<evidence type="ECO:0000256" key="1">
    <source>
        <dbReference type="SAM" id="SignalP"/>
    </source>
</evidence>
<name>A0A963YUT2_9PROT</name>
<feature type="signal peptide" evidence="1">
    <location>
        <begin position="1"/>
        <end position="23"/>
    </location>
</feature>
<gene>
    <name evidence="2" type="ORF">ASILVAE211_19810</name>
</gene>
<evidence type="ECO:0000313" key="2">
    <source>
        <dbReference type="EMBL" id="MCB8877450.1"/>
    </source>
</evidence>
<dbReference type="CDD" id="cd13400">
    <property type="entry name" value="LT_IagB-like"/>
    <property type="match status" value="1"/>
</dbReference>
<dbReference type="Gene3D" id="1.10.530.10">
    <property type="match status" value="1"/>
</dbReference>
<evidence type="ECO:0000313" key="3">
    <source>
        <dbReference type="Proteomes" id="UP000708298"/>
    </source>
</evidence>
<keyword evidence="1" id="KW-0732">Signal</keyword>